<reference evidence="3" key="1">
    <citation type="journal article" date="2019" name="Int. J. Syst. Evol. Microbiol.">
        <title>The Global Catalogue of Microorganisms (GCM) 10K type strain sequencing project: providing services to taxonomists for standard genome sequencing and annotation.</title>
        <authorList>
            <consortium name="The Broad Institute Genomics Platform"/>
            <consortium name="The Broad Institute Genome Sequencing Center for Infectious Disease"/>
            <person name="Wu L."/>
            <person name="Ma J."/>
        </authorList>
    </citation>
    <scope>NUCLEOTIDE SEQUENCE [LARGE SCALE GENOMIC DNA]</scope>
    <source>
        <strain evidence="3">JCM 17329</strain>
    </source>
</reference>
<proteinExistence type="predicted"/>
<accession>A0ABP7EK26</accession>
<comment type="caution">
    <text evidence="2">The sequence shown here is derived from an EMBL/GenBank/DDBJ whole genome shotgun (WGS) entry which is preliminary data.</text>
</comment>
<feature type="compositionally biased region" description="Low complexity" evidence="1">
    <location>
        <begin position="135"/>
        <end position="149"/>
    </location>
</feature>
<evidence type="ECO:0000313" key="3">
    <source>
        <dbReference type="Proteomes" id="UP001501479"/>
    </source>
</evidence>
<evidence type="ECO:0000313" key="2">
    <source>
        <dbReference type="EMBL" id="GAA3720355.1"/>
    </source>
</evidence>
<dbReference type="EMBL" id="BAABDS010000043">
    <property type="protein sequence ID" value="GAA3720355.1"/>
    <property type="molecule type" value="Genomic_DNA"/>
</dbReference>
<gene>
    <name evidence="2" type="ORF">GCM10022421_30820</name>
</gene>
<protein>
    <submittedName>
        <fullName evidence="2">DUF2939 domain-containing protein</fullName>
    </submittedName>
</protein>
<dbReference type="InterPro" id="IPR021330">
    <property type="entry name" value="DUF2939"/>
</dbReference>
<feature type="region of interest" description="Disordered" evidence="1">
    <location>
        <begin position="118"/>
        <end position="155"/>
    </location>
</feature>
<organism evidence="2 3">
    <name type="scientific">Oceanisphaera sediminis</name>
    <dbReference type="NCBI Taxonomy" id="981381"/>
    <lineage>
        <taxon>Bacteria</taxon>
        <taxon>Pseudomonadati</taxon>
        <taxon>Pseudomonadota</taxon>
        <taxon>Gammaproteobacteria</taxon>
        <taxon>Aeromonadales</taxon>
        <taxon>Aeromonadaceae</taxon>
        <taxon>Oceanisphaera</taxon>
    </lineage>
</organism>
<dbReference type="Pfam" id="PF11159">
    <property type="entry name" value="DUF2939"/>
    <property type="match status" value="1"/>
</dbReference>
<name>A0ABP7EK26_9GAMM</name>
<keyword evidence="3" id="KW-1185">Reference proteome</keyword>
<sequence>MSQILAFWNVTLVRKTKYVLLLLILSAVGYVAAAPWLTAYRISDAVDQRDSVALAEQVEFDSVRLSLKQQLNSRVLRELGADNKQNPFAALGASLANIMVDGLLDTYMTPAGIERLMRGETPAPGIPETSSPPADTDTNTDGGNDSGSGKANTERKKLFSDARMGYRSLHRFVVTVTDDEGKQAEFVLSRRGLDWKLTAIVLPLD</sequence>
<dbReference type="Proteomes" id="UP001501479">
    <property type="component" value="Unassembled WGS sequence"/>
</dbReference>
<evidence type="ECO:0000256" key="1">
    <source>
        <dbReference type="SAM" id="MobiDB-lite"/>
    </source>
</evidence>